<evidence type="ECO:0000313" key="3">
    <source>
        <dbReference type="EMBL" id="GAA2437664.1"/>
    </source>
</evidence>
<dbReference type="Proteomes" id="UP001501231">
    <property type="component" value="Unassembled WGS sequence"/>
</dbReference>
<dbReference type="RefSeq" id="WP_344593527.1">
    <property type="nucleotide sequence ID" value="NZ_BAAARW010000022.1"/>
</dbReference>
<keyword evidence="4" id="KW-1185">Reference proteome</keyword>
<dbReference type="PANTHER" id="PTHR46268">
    <property type="entry name" value="STRESS RESPONSE PROTEIN NHAX"/>
    <property type="match status" value="1"/>
</dbReference>
<reference evidence="4" key="1">
    <citation type="journal article" date="2019" name="Int. J. Syst. Evol. Microbiol.">
        <title>The Global Catalogue of Microorganisms (GCM) 10K type strain sequencing project: providing services to taxonomists for standard genome sequencing and annotation.</title>
        <authorList>
            <consortium name="The Broad Institute Genomics Platform"/>
            <consortium name="The Broad Institute Genome Sequencing Center for Infectious Disease"/>
            <person name="Wu L."/>
            <person name="Ma J."/>
        </authorList>
    </citation>
    <scope>NUCLEOTIDE SEQUENCE [LARGE SCALE GENOMIC DNA]</scope>
    <source>
        <strain evidence="4">JCM 3325</strain>
    </source>
</reference>
<feature type="domain" description="UspA" evidence="2">
    <location>
        <begin position="1"/>
        <end position="139"/>
    </location>
</feature>
<gene>
    <name evidence="3" type="ORF">GCM10010191_60750</name>
</gene>
<dbReference type="InterPro" id="IPR014729">
    <property type="entry name" value="Rossmann-like_a/b/a_fold"/>
</dbReference>
<dbReference type="SUPFAM" id="SSF52402">
    <property type="entry name" value="Adenine nucleotide alpha hydrolases-like"/>
    <property type="match status" value="2"/>
</dbReference>
<comment type="similarity">
    <text evidence="1">Belongs to the universal stress protein A family.</text>
</comment>
<dbReference type="InterPro" id="IPR006015">
    <property type="entry name" value="Universal_stress_UspA"/>
</dbReference>
<accession>A0ABP5WVD7</accession>
<dbReference type="Gene3D" id="3.40.50.620">
    <property type="entry name" value="HUPs"/>
    <property type="match status" value="2"/>
</dbReference>
<dbReference type="InterPro" id="IPR006016">
    <property type="entry name" value="UspA"/>
</dbReference>
<feature type="domain" description="UspA" evidence="2">
    <location>
        <begin position="148"/>
        <end position="282"/>
    </location>
</feature>
<dbReference type="EMBL" id="BAAARW010000022">
    <property type="protein sequence ID" value="GAA2437664.1"/>
    <property type="molecule type" value="Genomic_DNA"/>
</dbReference>
<protein>
    <submittedName>
        <fullName evidence="3">Universal stress protein</fullName>
    </submittedName>
</protein>
<dbReference type="Pfam" id="PF00582">
    <property type="entry name" value="Usp"/>
    <property type="match status" value="2"/>
</dbReference>
<sequence length="284" mass="30495">MSDPIIVGTDASAGADRAIDWAADEAALRHRPLRIVHSLEKALRELPLVSSSHAANAVNTAGRRILDEAGRRARERHPGIDVTTELVAEGTATALHDRSEKAFELVVGHRGLGGFASLMLGSTGLHAAAHAACPVVIVRGDAVPRHDEIVVGIDLIGDPAVALGYAFEAAAVRSARVRVVHAWQIGDALVDLRQEIDARDAEEKLRSDVLQRLMPWRKAQPSTEVIEEVVREHPVAALTDASRNADLVVVGALDHHWYQSPWLGSVSHGVIHHAHCPVAVARAK</sequence>
<dbReference type="PANTHER" id="PTHR46268:SF6">
    <property type="entry name" value="UNIVERSAL STRESS PROTEIN UP12"/>
    <property type="match status" value="1"/>
</dbReference>
<organism evidence="3 4">
    <name type="scientific">Actinomadura vinacea</name>
    <dbReference type="NCBI Taxonomy" id="115336"/>
    <lineage>
        <taxon>Bacteria</taxon>
        <taxon>Bacillati</taxon>
        <taxon>Actinomycetota</taxon>
        <taxon>Actinomycetes</taxon>
        <taxon>Streptosporangiales</taxon>
        <taxon>Thermomonosporaceae</taxon>
        <taxon>Actinomadura</taxon>
    </lineage>
</organism>
<dbReference type="PRINTS" id="PR01438">
    <property type="entry name" value="UNVRSLSTRESS"/>
</dbReference>
<name>A0ABP5WVD7_9ACTN</name>
<proteinExistence type="inferred from homology"/>
<evidence type="ECO:0000259" key="2">
    <source>
        <dbReference type="Pfam" id="PF00582"/>
    </source>
</evidence>
<evidence type="ECO:0000313" key="4">
    <source>
        <dbReference type="Proteomes" id="UP001501231"/>
    </source>
</evidence>
<comment type="caution">
    <text evidence="3">The sequence shown here is derived from an EMBL/GenBank/DDBJ whole genome shotgun (WGS) entry which is preliminary data.</text>
</comment>
<evidence type="ECO:0000256" key="1">
    <source>
        <dbReference type="ARBA" id="ARBA00008791"/>
    </source>
</evidence>